<keyword evidence="2" id="KW-0812">Transmembrane</keyword>
<keyword evidence="2" id="KW-0472">Membrane</keyword>
<proteinExistence type="predicted"/>
<dbReference type="Proteomes" id="UP000660339">
    <property type="component" value="Unassembled WGS sequence"/>
</dbReference>
<dbReference type="EMBL" id="BONJ01000020">
    <property type="protein sequence ID" value="GIG15343.1"/>
    <property type="molecule type" value="Genomic_DNA"/>
</dbReference>
<protein>
    <submittedName>
        <fullName evidence="3">Uncharacterized protein</fullName>
    </submittedName>
</protein>
<feature type="transmembrane region" description="Helical" evidence="2">
    <location>
        <begin position="86"/>
        <end position="104"/>
    </location>
</feature>
<keyword evidence="2" id="KW-1133">Transmembrane helix</keyword>
<feature type="compositionally biased region" description="Low complexity" evidence="1">
    <location>
        <begin position="57"/>
        <end position="72"/>
    </location>
</feature>
<dbReference type="AlphaFoldDB" id="A0A8J3LBX8"/>
<evidence type="ECO:0000313" key="4">
    <source>
        <dbReference type="Proteomes" id="UP000660339"/>
    </source>
</evidence>
<reference evidence="3" key="1">
    <citation type="submission" date="2021-01" db="EMBL/GenBank/DDBJ databases">
        <title>Whole genome shotgun sequence of Catellatospora methionotrophica NBRC 14553.</title>
        <authorList>
            <person name="Komaki H."/>
            <person name="Tamura T."/>
        </authorList>
    </citation>
    <scope>NUCLEOTIDE SEQUENCE</scope>
    <source>
        <strain evidence="3">NBRC 14553</strain>
    </source>
</reference>
<accession>A0A8J3LBX8</accession>
<feature type="region of interest" description="Disordered" evidence="1">
    <location>
        <begin position="57"/>
        <end position="77"/>
    </location>
</feature>
<feature type="compositionally biased region" description="Basic and acidic residues" evidence="1">
    <location>
        <begin position="120"/>
        <end position="138"/>
    </location>
</feature>
<feature type="region of interest" description="Disordered" evidence="1">
    <location>
        <begin position="107"/>
        <end position="138"/>
    </location>
</feature>
<evidence type="ECO:0000313" key="3">
    <source>
        <dbReference type="EMBL" id="GIG15343.1"/>
    </source>
</evidence>
<feature type="transmembrane region" description="Helical" evidence="2">
    <location>
        <begin position="33"/>
        <end position="51"/>
    </location>
</feature>
<evidence type="ECO:0000256" key="2">
    <source>
        <dbReference type="SAM" id="Phobius"/>
    </source>
</evidence>
<organism evidence="3 4">
    <name type="scientific">Catellatospora methionotrophica</name>
    <dbReference type="NCBI Taxonomy" id="121620"/>
    <lineage>
        <taxon>Bacteria</taxon>
        <taxon>Bacillati</taxon>
        <taxon>Actinomycetota</taxon>
        <taxon>Actinomycetes</taxon>
        <taxon>Micromonosporales</taxon>
        <taxon>Micromonosporaceae</taxon>
        <taxon>Catellatospora</taxon>
    </lineage>
</organism>
<name>A0A8J3LBX8_9ACTN</name>
<gene>
    <name evidence="3" type="ORF">Cme02nite_36750</name>
</gene>
<evidence type="ECO:0000256" key="1">
    <source>
        <dbReference type="SAM" id="MobiDB-lite"/>
    </source>
</evidence>
<sequence>MHLRAAGRQSVPGLMSGSDTGPRPGLKRSGRRAWAVLAFVVALVALAFPALQAASDSATPAPAVSGTAAPAAEHQHMPPPDPVNLTFTWLAVLLIIGLVAMLVWRPPPRSDNGGASWRYTDPRGQERNAEDAPSAIDR</sequence>
<comment type="caution">
    <text evidence="3">The sequence shown here is derived from an EMBL/GenBank/DDBJ whole genome shotgun (WGS) entry which is preliminary data.</text>
</comment>
<feature type="region of interest" description="Disordered" evidence="1">
    <location>
        <begin position="1"/>
        <end position="27"/>
    </location>
</feature>
<keyword evidence="4" id="KW-1185">Reference proteome</keyword>